<gene>
    <name evidence="1" type="ORF">COPG_00012</name>
</gene>
<dbReference type="EMBL" id="HQ317390">
    <property type="protein sequence ID" value="AFK66608.1"/>
    <property type="molecule type" value="Genomic_DNA"/>
</dbReference>
<dbReference type="Proteomes" id="UP000005266">
    <property type="component" value="Segment"/>
</dbReference>
<organism evidence="1 2">
    <name type="scientific">Colwellia phage 9A</name>
    <dbReference type="NCBI Taxonomy" id="765765"/>
    <lineage>
        <taxon>Viruses</taxon>
        <taxon>Duplodnaviria</taxon>
        <taxon>Heunggongvirae</taxon>
        <taxon>Uroviricota</taxon>
        <taxon>Caudoviricetes</taxon>
        <taxon>Franklinbayvirus</taxon>
        <taxon>Franklinbayvirus fv9A</taxon>
    </lineage>
</organism>
<name>I3UM93_9CAUD</name>
<protein>
    <submittedName>
        <fullName evidence="1">Uncharacterized protein</fullName>
    </submittedName>
</protein>
<evidence type="ECO:0000313" key="2">
    <source>
        <dbReference type="Proteomes" id="UP000005266"/>
    </source>
</evidence>
<dbReference type="GeneID" id="13165429"/>
<dbReference type="KEGG" id="vg:13165429"/>
<reference evidence="1 2" key="1">
    <citation type="journal article" date="2013" name="Extremophiles">
        <title>Genomic analysis of cold-active Colwelliaphage 9A and psychrophilic phage-host interactions.</title>
        <authorList>
            <person name="Colangelo-Lillis J.R."/>
            <person name="Deming J.W."/>
        </authorList>
    </citation>
    <scope>NUCLEOTIDE SEQUENCE [LARGE SCALE GENOMIC DNA]</scope>
    <source>
        <strain evidence="1">9A</strain>
    </source>
</reference>
<proteinExistence type="predicted"/>
<dbReference type="RefSeq" id="YP_006489198.1">
    <property type="nucleotide sequence ID" value="NC_018088.1"/>
</dbReference>
<keyword evidence="2" id="KW-1185">Reference proteome</keyword>
<accession>I3UM93</accession>
<sequence length="88" mass="10084">MIKRITAYIAYKWLTRNSKEYYIHSTVTSINGASVTNHMFVVTYQYGKFKPATLLRKVVDMVGDKHLEATSKIVRDSQISVTSINLLK</sequence>
<evidence type="ECO:0000313" key="1">
    <source>
        <dbReference type="EMBL" id="AFK66608.1"/>
    </source>
</evidence>